<comment type="caution">
    <text evidence="2">The sequence shown here is derived from an EMBL/GenBank/DDBJ whole genome shotgun (WGS) entry which is preliminary data.</text>
</comment>
<organism evidence="2">
    <name type="scientific">marine sediment metagenome</name>
    <dbReference type="NCBI Taxonomy" id="412755"/>
    <lineage>
        <taxon>unclassified sequences</taxon>
        <taxon>metagenomes</taxon>
        <taxon>ecological metagenomes</taxon>
    </lineage>
</organism>
<protein>
    <recommendedName>
        <fullName evidence="1">DUF6351 domain-containing protein</fullName>
    </recommendedName>
</protein>
<dbReference type="InterPro" id="IPR045556">
    <property type="entry name" value="DUF6351"/>
</dbReference>
<feature type="domain" description="DUF6351" evidence="1">
    <location>
        <begin position="33"/>
        <end position="103"/>
    </location>
</feature>
<name>A0A0F8Z9X1_9ZZZZ</name>
<proteinExistence type="predicted"/>
<evidence type="ECO:0000313" key="2">
    <source>
        <dbReference type="EMBL" id="KKK90528.1"/>
    </source>
</evidence>
<dbReference type="AlphaFoldDB" id="A0A0F8Z9X1"/>
<dbReference type="EMBL" id="LAZR01049060">
    <property type="protein sequence ID" value="KKK90528.1"/>
    <property type="molecule type" value="Genomic_DNA"/>
</dbReference>
<evidence type="ECO:0000259" key="1">
    <source>
        <dbReference type="Pfam" id="PF19878"/>
    </source>
</evidence>
<dbReference type="Pfam" id="PF19878">
    <property type="entry name" value="DUF6351"/>
    <property type="match status" value="1"/>
</dbReference>
<accession>A0A0F8Z9X1</accession>
<reference evidence="2" key="1">
    <citation type="journal article" date="2015" name="Nature">
        <title>Complex archaea that bridge the gap between prokaryotes and eukaryotes.</title>
        <authorList>
            <person name="Spang A."/>
            <person name="Saw J.H."/>
            <person name="Jorgensen S.L."/>
            <person name="Zaremba-Niedzwiedzka K."/>
            <person name="Martijn J."/>
            <person name="Lind A.E."/>
            <person name="van Eijk R."/>
            <person name="Schleper C."/>
            <person name="Guy L."/>
            <person name="Ettema T.J."/>
        </authorList>
    </citation>
    <scope>NUCLEOTIDE SEQUENCE</scope>
</reference>
<gene>
    <name evidence="2" type="ORF">LCGC14_2722110</name>
</gene>
<sequence length="112" mass="11272">MTRNLVILAMAALVLGSAIAGRDQAEAGGGLDVSILSGAPDMVSGGDALVRVDVPGSVPLEQVRVELNGDDVTAAFAPEPGDYALVGLLDGFALGDNTLRAKVTGPARPCSR</sequence>